<protein>
    <submittedName>
        <fullName evidence="2">Uncharacterized protein</fullName>
    </submittedName>
</protein>
<dbReference type="AlphaFoldDB" id="A0A9N8DL27"/>
<feature type="compositionally biased region" description="Polar residues" evidence="1">
    <location>
        <begin position="64"/>
        <end position="85"/>
    </location>
</feature>
<dbReference type="Proteomes" id="UP001153069">
    <property type="component" value="Unassembled WGS sequence"/>
</dbReference>
<evidence type="ECO:0000313" key="2">
    <source>
        <dbReference type="EMBL" id="CAB9504201.1"/>
    </source>
</evidence>
<keyword evidence="3" id="KW-1185">Reference proteome</keyword>
<feature type="compositionally biased region" description="Polar residues" evidence="1">
    <location>
        <begin position="207"/>
        <end position="220"/>
    </location>
</feature>
<reference evidence="2" key="1">
    <citation type="submission" date="2020-06" db="EMBL/GenBank/DDBJ databases">
        <authorList>
            <consortium name="Plant Systems Biology data submission"/>
        </authorList>
    </citation>
    <scope>NUCLEOTIDE SEQUENCE</scope>
    <source>
        <strain evidence="2">D6</strain>
    </source>
</reference>
<gene>
    <name evidence="2" type="ORF">SEMRO_189_G081480.1</name>
</gene>
<evidence type="ECO:0000256" key="1">
    <source>
        <dbReference type="SAM" id="MobiDB-lite"/>
    </source>
</evidence>
<organism evidence="2 3">
    <name type="scientific">Seminavis robusta</name>
    <dbReference type="NCBI Taxonomy" id="568900"/>
    <lineage>
        <taxon>Eukaryota</taxon>
        <taxon>Sar</taxon>
        <taxon>Stramenopiles</taxon>
        <taxon>Ochrophyta</taxon>
        <taxon>Bacillariophyta</taxon>
        <taxon>Bacillariophyceae</taxon>
        <taxon>Bacillariophycidae</taxon>
        <taxon>Naviculales</taxon>
        <taxon>Naviculaceae</taxon>
        <taxon>Seminavis</taxon>
    </lineage>
</organism>
<comment type="caution">
    <text evidence="2">The sequence shown here is derived from an EMBL/GenBank/DDBJ whole genome shotgun (WGS) entry which is preliminary data.</text>
</comment>
<evidence type="ECO:0000313" key="3">
    <source>
        <dbReference type="Proteomes" id="UP001153069"/>
    </source>
</evidence>
<feature type="region of interest" description="Disordered" evidence="1">
    <location>
        <begin position="200"/>
        <end position="220"/>
    </location>
</feature>
<proteinExistence type="predicted"/>
<dbReference type="EMBL" id="CAICTM010000188">
    <property type="protein sequence ID" value="CAB9504201.1"/>
    <property type="molecule type" value="Genomic_DNA"/>
</dbReference>
<sequence>MPEPLVSAHVALYEPLHWLLALCEKTLEVWMALPRFDPNISDEEAADIENRVVDLGSDKAAPASDTNEVASVMGTNQPRPTGNKQTKAQLKNTLDINLIEDRKIAAMDRMTISNREQNAIQAKKRAVSQAYSFAKTLKDFGRMDEANQKLDEAMILEATPLEHFLMNCAPTTVTAAGTATVASGLTSNRASPVPAGAGITHPPDVSGIQSPNNINDEAGV</sequence>
<accession>A0A9N8DL27</accession>
<feature type="region of interest" description="Disordered" evidence="1">
    <location>
        <begin position="58"/>
        <end position="85"/>
    </location>
</feature>
<name>A0A9N8DL27_9STRA</name>